<dbReference type="Proteomes" id="UP000249852">
    <property type="component" value="Unassembled WGS sequence"/>
</dbReference>
<dbReference type="AlphaFoldDB" id="A0A379F0B0"/>
<keyword evidence="3" id="KW-1185">Reference proteome</keyword>
<reference evidence="2 4" key="2">
    <citation type="submission" date="2018-06" db="EMBL/GenBank/DDBJ databases">
        <authorList>
            <consortium name="Pathogen Informatics"/>
            <person name="Doyle S."/>
        </authorList>
    </citation>
    <scope>NUCLEOTIDE SEQUENCE [LARGE SCALE GENOMIC DNA]</scope>
    <source>
        <strain evidence="2 4">NCTC13043</strain>
    </source>
</reference>
<name>A0A379F0B0_9BACT</name>
<evidence type="ECO:0000313" key="3">
    <source>
        <dbReference type="Proteomes" id="UP000249852"/>
    </source>
</evidence>
<accession>A0A379F0B0</accession>
<evidence type="ECO:0000313" key="4">
    <source>
        <dbReference type="Proteomes" id="UP000254235"/>
    </source>
</evidence>
<evidence type="ECO:0000313" key="2">
    <source>
        <dbReference type="EMBL" id="SUC12078.1"/>
    </source>
</evidence>
<gene>
    <name evidence="1" type="ORF">BC673_10249</name>
    <name evidence="2" type="ORF">NCTC13043_00674</name>
</gene>
<evidence type="ECO:0000313" key="1">
    <source>
        <dbReference type="EMBL" id="RAS47995.1"/>
    </source>
</evidence>
<proteinExistence type="predicted"/>
<dbReference type="EMBL" id="QLTQ01000002">
    <property type="protein sequence ID" value="RAS47995.1"/>
    <property type="molecule type" value="Genomic_DNA"/>
</dbReference>
<protein>
    <submittedName>
        <fullName evidence="2">Uncharacterized protein</fullName>
    </submittedName>
</protein>
<sequence>MVSNTTKWTFLLPKTLKEGSKNTKKCHYLYFLEPKKEVYFISYFSIIR</sequence>
<dbReference type="EMBL" id="UGTP01000001">
    <property type="protein sequence ID" value="SUC12078.1"/>
    <property type="molecule type" value="Genomic_DNA"/>
</dbReference>
<organism evidence="2 4">
    <name type="scientific">Prevotella pallens</name>
    <dbReference type="NCBI Taxonomy" id="60133"/>
    <lineage>
        <taxon>Bacteria</taxon>
        <taxon>Pseudomonadati</taxon>
        <taxon>Bacteroidota</taxon>
        <taxon>Bacteroidia</taxon>
        <taxon>Bacteroidales</taxon>
        <taxon>Prevotellaceae</taxon>
        <taxon>Prevotella</taxon>
    </lineage>
</organism>
<reference evidence="1 3" key="1">
    <citation type="submission" date="2018-06" db="EMBL/GenBank/DDBJ databases">
        <title>Genomic Encyclopedia of Archaeal and Bacterial Type Strains, Phase II (KMG-II): from individual species to whole genera.</title>
        <authorList>
            <person name="Goeker M."/>
        </authorList>
    </citation>
    <scope>NUCLEOTIDE SEQUENCE [LARGE SCALE GENOMIC DNA]</scope>
    <source>
        <strain evidence="1 3">DSM 18710</strain>
    </source>
</reference>
<dbReference type="Proteomes" id="UP000254235">
    <property type="component" value="Unassembled WGS sequence"/>
</dbReference>